<dbReference type="OrthoDB" id="9794684at2"/>
<feature type="transmembrane region" description="Helical" evidence="7">
    <location>
        <begin position="154"/>
        <end position="176"/>
    </location>
</feature>
<evidence type="ECO:0000256" key="2">
    <source>
        <dbReference type="ARBA" id="ARBA00022448"/>
    </source>
</evidence>
<feature type="domain" description="ABC transmembrane type-1" evidence="8">
    <location>
        <begin position="85"/>
        <end position="276"/>
    </location>
</feature>
<comment type="similarity">
    <text evidence="7">Belongs to the binding-protein-dependent transport system permease family.</text>
</comment>
<sequence>MTTYEASAPTGGGRIRKVRERHNDKLTIVLCVLSLLVIIPLYLGVTMALKTDHQAAAGNGLSLPNPFKFSNFQAAWDLVNYPRALSMSLIIAIIAVIGELVISSMAAYAIVRNWDRKAFRYSYFYLLGAMFIPFPVVALPQVKLTAILHLDNPAGVAILHILFGLSFNILLYSAFLRSVPYELEESARLDGCTTWQTFRRLIVPLLGPMNATVGIFAFIASWNDYMMPSLITASPHDQTLPVVQQIFSTSLTTNYNVAFASYLMAMLPTLIVYFFAQKWVLSGVTQGAIK</sequence>
<dbReference type="Proteomes" id="UP000271678">
    <property type="component" value="Unassembled WGS sequence"/>
</dbReference>
<accession>A0A3M9M2Z7</accession>
<dbReference type="InterPro" id="IPR000515">
    <property type="entry name" value="MetI-like"/>
</dbReference>
<dbReference type="EMBL" id="RJJQ01000018">
    <property type="protein sequence ID" value="RNI19852.1"/>
    <property type="molecule type" value="Genomic_DNA"/>
</dbReference>
<dbReference type="InterPro" id="IPR035906">
    <property type="entry name" value="MetI-like_sf"/>
</dbReference>
<dbReference type="PANTHER" id="PTHR43744:SF12">
    <property type="entry name" value="ABC TRANSPORTER PERMEASE PROTEIN MG189-RELATED"/>
    <property type="match status" value="1"/>
</dbReference>
<keyword evidence="5 7" id="KW-1133">Transmembrane helix</keyword>
<dbReference type="CDD" id="cd06261">
    <property type="entry name" value="TM_PBP2"/>
    <property type="match status" value="1"/>
</dbReference>
<reference evidence="9 10" key="1">
    <citation type="submission" date="2018-11" db="EMBL/GenBank/DDBJ databases">
        <title>Draft genome of Simplicispira Flexivirga sp. BO-16.</title>
        <authorList>
            <person name="Im W.T."/>
        </authorList>
    </citation>
    <scope>NUCLEOTIDE SEQUENCE [LARGE SCALE GENOMIC DNA]</scope>
    <source>
        <strain evidence="9 10">BO-16</strain>
    </source>
</reference>
<feature type="transmembrane region" description="Helical" evidence="7">
    <location>
        <begin position="197"/>
        <end position="220"/>
    </location>
</feature>
<keyword evidence="2 7" id="KW-0813">Transport</keyword>
<protein>
    <submittedName>
        <fullName evidence="9">Carbohydrate ABC transporter permease</fullName>
    </submittedName>
</protein>
<dbReference type="Gene3D" id="1.10.3720.10">
    <property type="entry name" value="MetI-like"/>
    <property type="match status" value="1"/>
</dbReference>
<evidence type="ECO:0000313" key="10">
    <source>
        <dbReference type="Proteomes" id="UP000271678"/>
    </source>
</evidence>
<keyword evidence="6 7" id="KW-0472">Membrane</keyword>
<feature type="transmembrane region" description="Helical" evidence="7">
    <location>
        <begin position="85"/>
        <end position="111"/>
    </location>
</feature>
<feature type="transmembrane region" description="Helical" evidence="7">
    <location>
        <begin position="123"/>
        <end position="142"/>
    </location>
</feature>
<evidence type="ECO:0000256" key="3">
    <source>
        <dbReference type="ARBA" id="ARBA00022475"/>
    </source>
</evidence>
<evidence type="ECO:0000256" key="6">
    <source>
        <dbReference type="ARBA" id="ARBA00023136"/>
    </source>
</evidence>
<dbReference type="Pfam" id="PF00528">
    <property type="entry name" value="BPD_transp_1"/>
    <property type="match status" value="1"/>
</dbReference>
<keyword evidence="4 7" id="KW-0812">Transmembrane</keyword>
<evidence type="ECO:0000256" key="1">
    <source>
        <dbReference type="ARBA" id="ARBA00004651"/>
    </source>
</evidence>
<feature type="transmembrane region" description="Helical" evidence="7">
    <location>
        <begin position="26"/>
        <end position="45"/>
    </location>
</feature>
<evidence type="ECO:0000259" key="8">
    <source>
        <dbReference type="PROSITE" id="PS50928"/>
    </source>
</evidence>
<dbReference type="PANTHER" id="PTHR43744">
    <property type="entry name" value="ABC TRANSPORTER PERMEASE PROTEIN MG189-RELATED-RELATED"/>
    <property type="match status" value="1"/>
</dbReference>
<dbReference type="PROSITE" id="PS50928">
    <property type="entry name" value="ABC_TM1"/>
    <property type="match status" value="1"/>
</dbReference>
<evidence type="ECO:0000256" key="7">
    <source>
        <dbReference type="RuleBase" id="RU363032"/>
    </source>
</evidence>
<comment type="subcellular location">
    <subcellularLocation>
        <location evidence="1 7">Cell membrane</location>
        <topology evidence="1 7">Multi-pass membrane protein</topology>
    </subcellularLocation>
</comment>
<dbReference type="RefSeq" id="WP_123272414.1">
    <property type="nucleotide sequence ID" value="NZ_RJJQ01000018.1"/>
</dbReference>
<dbReference type="AlphaFoldDB" id="A0A3M9M2Z7"/>
<keyword evidence="3" id="KW-1003">Cell membrane</keyword>
<evidence type="ECO:0000313" key="9">
    <source>
        <dbReference type="EMBL" id="RNI19852.1"/>
    </source>
</evidence>
<dbReference type="GO" id="GO:0005886">
    <property type="term" value="C:plasma membrane"/>
    <property type="evidence" value="ECO:0007669"/>
    <property type="project" value="UniProtKB-SubCell"/>
</dbReference>
<keyword evidence="10" id="KW-1185">Reference proteome</keyword>
<comment type="caution">
    <text evidence="9">The sequence shown here is derived from an EMBL/GenBank/DDBJ whole genome shotgun (WGS) entry which is preliminary data.</text>
</comment>
<feature type="transmembrane region" description="Helical" evidence="7">
    <location>
        <begin position="257"/>
        <end position="276"/>
    </location>
</feature>
<evidence type="ECO:0000256" key="5">
    <source>
        <dbReference type="ARBA" id="ARBA00022989"/>
    </source>
</evidence>
<proteinExistence type="inferred from homology"/>
<dbReference type="GO" id="GO:0055085">
    <property type="term" value="P:transmembrane transport"/>
    <property type="evidence" value="ECO:0007669"/>
    <property type="project" value="InterPro"/>
</dbReference>
<gene>
    <name evidence="9" type="ORF">EFY87_15595</name>
</gene>
<evidence type="ECO:0000256" key="4">
    <source>
        <dbReference type="ARBA" id="ARBA00022692"/>
    </source>
</evidence>
<dbReference type="SUPFAM" id="SSF161098">
    <property type="entry name" value="MetI-like"/>
    <property type="match status" value="1"/>
</dbReference>
<name>A0A3M9M2Z7_9MICO</name>
<organism evidence="9 10">
    <name type="scientific">Flexivirga caeni</name>
    <dbReference type="NCBI Taxonomy" id="2294115"/>
    <lineage>
        <taxon>Bacteria</taxon>
        <taxon>Bacillati</taxon>
        <taxon>Actinomycetota</taxon>
        <taxon>Actinomycetes</taxon>
        <taxon>Micrococcales</taxon>
        <taxon>Dermacoccaceae</taxon>
        <taxon>Flexivirga</taxon>
    </lineage>
</organism>